<gene>
    <name evidence="1" type="ORF">MSG28_009392</name>
</gene>
<evidence type="ECO:0000313" key="1">
    <source>
        <dbReference type="EMBL" id="KAI8441146.1"/>
    </source>
</evidence>
<dbReference type="Proteomes" id="UP001064048">
    <property type="component" value="Chromosome 15"/>
</dbReference>
<name>A0ACC0KX50_CHOFU</name>
<comment type="caution">
    <text evidence="1">The sequence shown here is derived from an EMBL/GenBank/DDBJ whole genome shotgun (WGS) entry which is preliminary data.</text>
</comment>
<keyword evidence="2" id="KW-1185">Reference proteome</keyword>
<reference evidence="1 2" key="1">
    <citation type="journal article" date="2022" name="Genome Biol. Evol.">
        <title>The Spruce Budworm Genome: Reconstructing the Evolutionary History of Antifreeze Proteins.</title>
        <authorList>
            <person name="Beliveau C."/>
            <person name="Gagne P."/>
            <person name="Picq S."/>
            <person name="Vernygora O."/>
            <person name="Keeling C.I."/>
            <person name="Pinkney K."/>
            <person name="Doucet D."/>
            <person name="Wen F."/>
            <person name="Johnston J.S."/>
            <person name="Maaroufi H."/>
            <person name="Boyle B."/>
            <person name="Laroche J."/>
            <person name="Dewar K."/>
            <person name="Juretic N."/>
            <person name="Blackburn G."/>
            <person name="Nisole A."/>
            <person name="Brunet B."/>
            <person name="Brandao M."/>
            <person name="Lumley L."/>
            <person name="Duan J."/>
            <person name="Quan G."/>
            <person name="Lucarotti C.J."/>
            <person name="Roe A.D."/>
            <person name="Sperling F.A.H."/>
            <person name="Levesque R.C."/>
            <person name="Cusson M."/>
        </authorList>
    </citation>
    <scope>NUCLEOTIDE SEQUENCE [LARGE SCALE GENOMIC DNA]</scope>
    <source>
        <strain evidence="1">Glfc:IPQL:Cfum</strain>
    </source>
</reference>
<proteinExistence type="predicted"/>
<dbReference type="EMBL" id="CM046115">
    <property type="protein sequence ID" value="KAI8441146.1"/>
    <property type="molecule type" value="Genomic_DNA"/>
</dbReference>
<evidence type="ECO:0000313" key="2">
    <source>
        <dbReference type="Proteomes" id="UP001064048"/>
    </source>
</evidence>
<accession>A0ACC0KX50</accession>
<organism evidence="1 2">
    <name type="scientific">Choristoneura fumiferana</name>
    <name type="common">Spruce budworm moth</name>
    <name type="synonym">Archips fumiferana</name>
    <dbReference type="NCBI Taxonomy" id="7141"/>
    <lineage>
        <taxon>Eukaryota</taxon>
        <taxon>Metazoa</taxon>
        <taxon>Ecdysozoa</taxon>
        <taxon>Arthropoda</taxon>
        <taxon>Hexapoda</taxon>
        <taxon>Insecta</taxon>
        <taxon>Pterygota</taxon>
        <taxon>Neoptera</taxon>
        <taxon>Endopterygota</taxon>
        <taxon>Lepidoptera</taxon>
        <taxon>Glossata</taxon>
        <taxon>Ditrysia</taxon>
        <taxon>Tortricoidea</taxon>
        <taxon>Tortricidae</taxon>
        <taxon>Tortricinae</taxon>
        <taxon>Choristoneura</taxon>
    </lineage>
</organism>
<protein>
    <submittedName>
        <fullName evidence="1">Uncharacterized protein</fullName>
    </submittedName>
</protein>
<sequence length="1682" mass="178475">MSDPKRATLITVGAPKSAKNSVCKTVRLTINLDESNESKYPELNYKELVIAEDRKKIVENGKTNKADPFSDNDDDVERVAKKFEQKYGGKSTYGRKGRTKNDDFADIGAGYDDNDSFIDNTDNYDEIVPPECDTFYGGFYINSGSLEFKNVPENRLTSDAENGRRNKRRISSSSSGEEESSESSSDSSTDEKEPKAVIPNGEVHSHNEHRKKKNKDVDKKKAKKIRRTDSSAATSGKQTSDDNGHGDAESADSRTSHSDSAASKPAPSSENAVTSDSSRDVEKSEVKLPQPVALVLELIEAAVSKQKAENPGLPVAQLTASNEKHLISLEKALCSCNAATRHKRAAWGRAARALHASRAKLLHRVRALTQPAAHTPPTAPAPAPAPAKPVHNTQVPAASAPPAPAPAAAATANKRKAPDDADDDFSRLTPEEREAKIVETLQRLKALIDDRQPSMMASYQQECDRVMEESRALLARLARLAGADAPAVLLRRALPLFPAGFVRMPTLLRQADARPGAAGAAGAAGRCGRARRAAATRAAAVPSRLPRGRALLARLARLAGADAPAVLLRRALPLFPAGFVRMPTLLRQADARPGAAGAAGTHWPVRDAPLLLLHARVTHTHSRLPRGRALLARLARLAGADAPAVLLRRALPLFPAGFVRMPTLLRQADARPGAAGAAGAAGRCGRARRAAATRAAAVPSRLPRGRALLARLARLAGADAPAVLLRRALPLFPAGFVRMPTLLRQADARPGAAGAAGAAGRCGRARRAAATRAAAVPSRLPRGRALLARLARLAGADAPAVLLRRALPLFPAGFVRMPTLLRQADARPGAAGAAGAAGRCGRARRAAATRAAAVPSRLPRGRALLARLARLAGADAPAVLLRRALPLFPAGFVRMPTLLRQADARPGAAGAAGAAGRCGRARRAAATRAAAVPSRLPRGRALLARLARLAGADAPAVLLRRALPLFPAGFVRMPTLLRQADARPGAAGAAGAAGRCGRARRAAATRAAAVPSRLPRGRALLARLARLAGADAPAVLLRRALPLFPAGFVRMPTLLRQADARPGAAGAAGAAGRCGRARRAAATRAAAVPSRLPRGRALLARLARLAGADAPAVLLRRALPLFPAGFVRMPTLLRQADARPGAAGAAGAAGRCGRARRAAATRAAAVPSRLPRGRALLARLARLAGADAPAVLLRRALPLFQPASCACPRCCDRLTRGRALLARLARLAGADAPAVLLRRALPLFPAGFVRMPTLLRQADARPGAAGAAGAAGRCGRARRAAATRAAAVPSRLPRGRALLARLARLAGADAPAVLLRRALPLFPAGFVRMPTLLRQADLNKELKVSDVKRQRPSSQVVAPAPAPAPAPPPPAPAPEQISFPSSLTVTTTLRPLDTEEDKEKTKIPTVFGFPLSKELIVETPDKIEATDKSKEEYVPNSIGSITITPVVSQKEKKMINATVMDRKEPLLRVKSPAMLNEMAKKEKLKPKEKTQNVKEKRVDSPLHVDTSYQPNKKEPTPSPTTKEEVTKKQIENMRVAENNIPRPALVPVHHSPTFAKPDKRPPEVKKKKEIVIISDLDPLGDVQPEPVVAVDDSSSDVEVIEDSKSEHNNEKCDPVPSKDKVSVDSNHKKEAKHSSNPKERAKEKPENHRREKTDDLPEDDFSTVMKNLKEMEVSYVLIINYA</sequence>